<proteinExistence type="predicted"/>
<gene>
    <name evidence="1" type="ORF">B0H17DRAFT_936083</name>
</gene>
<dbReference type="CDD" id="cd00303">
    <property type="entry name" value="retropepsin_like"/>
    <property type="match status" value="1"/>
</dbReference>
<sequence>MYSRVSRIFRRAAQRSTYAPSRVIIPELELILNSEAAKVQSAKRFPEKKLDPGSIEWTARQLRTNKPEVGVDMGKQQIWANSRHRQEVSMETVEQLNGLDDEKNVEALNELKGPKRYIRGSGNQMNIDAVVRTLDNQTYFKLSPLLDLGFTGSCIDASFVKQNKINTKKYPHPIPVYNADGSLNSGGPITEYVELMLQHV</sequence>
<keyword evidence="2" id="KW-1185">Reference proteome</keyword>
<organism evidence="1 2">
    <name type="scientific">Mycena rosella</name>
    <name type="common">Pink bonnet</name>
    <name type="synonym">Agaricus rosellus</name>
    <dbReference type="NCBI Taxonomy" id="1033263"/>
    <lineage>
        <taxon>Eukaryota</taxon>
        <taxon>Fungi</taxon>
        <taxon>Dikarya</taxon>
        <taxon>Basidiomycota</taxon>
        <taxon>Agaricomycotina</taxon>
        <taxon>Agaricomycetes</taxon>
        <taxon>Agaricomycetidae</taxon>
        <taxon>Agaricales</taxon>
        <taxon>Marasmiineae</taxon>
        <taxon>Mycenaceae</taxon>
        <taxon>Mycena</taxon>
    </lineage>
</organism>
<protein>
    <submittedName>
        <fullName evidence="1">Uncharacterized protein</fullName>
    </submittedName>
</protein>
<reference evidence="1" key="1">
    <citation type="submission" date="2023-03" db="EMBL/GenBank/DDBJ databases">
        <title>Massive genome expansion in bonnet fungi (Mycena s.s.) driven by repeated elements and novel gene families across ecological guilds.</title>
        <authorList>
            <consortium name="Lawrence Berkeley National Laboratory"/>
            <person name="Harder C.B."/>
            <person name="Miyauchi S."/>
            <person name="Viragh M."/>
            <person name="Kuo A."/>
            <person name="Thoen E."/>
            <person name="Andreopoulos B."/>
            <person name="Lu D."/>
            <person name="Skrede I."/>
            <person name="Drula E."/>
            <person name="Henrissat B."/>
            <person name="Morin E."/>
            <person name="Kohler A."/>
            <person name="Barry K."/>
            <person name="LaButti K."/>
            <person name="Morin E."/>
            <person name="Salamov A."/>
            <person name="Lipzen A."/>
            <person name="Mereny Z."/>
            <person name="Hegedus B."/>
            <person name="Baldrian P."/>
            <person name="Stursova M."/>
            <person name="Weitz H."/>
            <person name="Taylor A."/>
            <person name="Grigoriev I.V."/>
            <person name="Nagy L.G."/>
            <person name="Martin F."/>
            <person name="Kauserud H."/>
        </authorList>
    </citation>
    <scope>NUCLEOTIDE SEQUENCE</scope>
    <source>
        <strain evidence="1">CBHHK067</strain>
    </source>
</reference>
<evidence type="ECO:0000313" key="1">
    <source>
        <dbReference type="EMBL" id="KAJ7690422.1"/>
    </source>
</evidence>
<evidence type="ECO:0000313" key="2">
    <source>
        <dbReference type="Proteomes" id="UP001221757"/>
    </source>
</evidence>
<comment type="caution">
    <text evidence="1">The sequence shown here is derived from an EMBL/GenBank/DDBJ whole genome shotgun (WGS) entry which is preliminary data.</text>
</comment>
<accession>A0AAD7GIB8</accession>
<dbReference type="AlphaFoldDB" id="A0AAD7GIB8"/>
<name>A0AAD7GIB8_MYCRO</name>
<dbReference type="EMBL" id="JARKIE010000065">
    <property type="protein sequence ID" value="KAJ7690422.1"/>
    <property type="molecule type" value="Genomic_DNA"/>
</dbReference>
<dbReference type="Proteomes" id="UP001221757">
    <property type="component" value="Unassembled WGS sequence"/>
</dbReference>